<organism evidence="1 2">
    <name type="scientific">Cerrena zonata</name>
    <dbReference type="NCBI Taxonomy" id="2478898"/>
    <lineage>
        <taxon>Eukaryota</taxon>
        <taxon>Fungi</taxon>
        <taxon>Dikarya</taxon>
        <taxon>Basidiomycota</taxon>
        <taxon>Agaricomycotina</taxon>
        <taxon>Agaricomycetes</taxon>
        <taxon>Polyporales</taxon>
        <taxon>Cerrenaceae</taxon>
        <taxon>Cerrena</taxon>
    </lineage>
</organism>
<accession>A0AAW0FEU3</accession>
<dbReference type="EMBL" id="JASBNA010000142">
    <property type="protein sequence ID" value="KAK7676023.1"/>
    <property type="molecule type" value="Genomic_DNA"/>
</dbReference>
<keyword evidence="2" id="KW-1185">Reference proteome</keyword>
<comment type="caution">
    <text evidence="1">The sequence shown here is derived from an EMBL/GenBank/DDBJ whole genome shotgun (WGS) entry which is preliminary data.</text>
</comment>
<proteinExistence type="predicted"/>
<protein>
    <submittedName>
        <fullName evidence="1">Uncharacterized protein</fullName>
    </submittedName>
</protein>
<sequence>MQFQSSRFGLLGFDLKLVKDRQRRWLTYSARAFSGVTNGLIRGNPAGMSLPSTSVFLVTIIVTLRCPPVPKSKRDVAKQKTCTNHIVSTIIQSDVTLITPDITHVVGQQTEPSLTKSRECGR</sequence>
<evidence type="ECO:0000313" key="1">
    <source>
        <dbReference type="EMBL" id="KAK7676023.1"/>
    </source>
</evidence>
<gene>
    <name evidence="1" type="ORF">QCA50_021034</name>
</gene>
<evidence type="ECO:0000313" key="2">
    <source>
        <dbReference type="Proteomes" id="UP001385951"/>
    </source>
</evidence>
<dbReference type="AlphaFoldDB" id="A0AAW0FEU3"/>
<reference evidence="1 2" key="1">
    <citation type="submission" date="2022-09" db="EMBL/GenBank/DDBJ databases">
        <authorList>
            <person name="Palmer J.M."/>
        </authorList>
    </citation>
    <scope>NUCLEOTIDE SEQUENCE [LARGE SCALE GENOMIC DNA]</scope>
    <source>
        <strain evidence="1 2">DSM 7382</strain>
    </source>
</reference>
<dbReference type="Proteomes" id="UP001385951">
    <property type="component" value="Unassembled WGS sequence"/>
</dbReference>
<name>A0AAW0FEU3_9APHY</name>